<feature type="transmembrane region" description="Helical" evidence="2">
    <location>
        <begin position="180"/>
        <end position="204"/>
    </location>
</feature>
<feature type="transmembrane region" description="Helical" evidence="2">
    <location>
        <begin position="31"/>
        <end position="51"/>
    </location>
</feature>
<keyword evidence="2" id="KW-0812">Transmembrane</keyword>
<organism evidence="3 4">
    <name type="scientific">Periconia digitata</name>
    <dbReference type="NCBI Taxonomy" id="1303443"/>
    <lineage>
        <taxon>Eukaryota</taxon>
        <taxon>Fungi</taxon>
        <taxon>Dikarya</taxon>
        <taxon>Ascomycota</taxon>
        <taxon>Pezizomycotina</taxon>
        <taxon>Dothideomycetes</taxon>
        <taxon>Pleosporomycetidae</taxon>
        <taxon>Pleosporales</taxon>
        <taxon>Massarineae</taxon>
        <taxon>Periconiaceae</taxon>
        <taxon>Periconia</taxon>
    </lineage>
</organism>
<sequence length="346" mass="38068">MVAPTTPPKNAFNAYARKVYNPLGFSKGYNFVLWFIFAGALFGFCLSRFMYLSFDTFCYGAPGGGAAPGECYYYTNFNTARVGITLHLAGVLPAGIIACLQFTPVIRHKAIIVHRIGGYIALLAYFTSLAGALMIARHSFGGGIDVQSAVYVLALMTTVSFVLSYINIKKLQIEQHRAWMLRGWFYASCIITNRIILILSTIIISKVGDYRTAWPCAKIAYTIADDAKTQRLYPECASYLNGTDSKQYSTVRARFGGEQTSAAEIGAAFNMTFGMALWVAMAIHAVGVEIYLHLTPREAERLRNVSYQRQLEAGMKSPGASGLTTDRLGDSEKWVPLSARKSSEGH</sequence>
<dbReference type="Proteomes" id="UP001152607">
    <property type="component" value="Unassembled WGS sequence"/>
</dbReference>
<evidence type="ECO:0000313" key="3">
    <source>
        <dbReference type="EMBL" id="CAI6336276.1"/>
    </source>
</evidence>
<keyword evidence="4" id="KW-1185">Reference proteome</keyword>
<evidence type="ECO:0000256" key="2">
    <source>
        <dbReference type="SAM" id="Phobius"/>
    </source>
</evidence>
<keyword evidence="2" id="KW-0472">Membrane</keyword>
<dbReference type="Pfam" id="PF10067">
    <property type="entry name" value="DUF2306"/>
    <property type="match status" value="1"/>
</dbReference>
<feature type="transmembrane region" description="Helical" evidence="2">
    <location>
        <begin position="275"/>
        <end position="294"/>
    </location>
</feature>
<reference evidence="3" key="1">
    <citation type="submission" date="2023-01" db="EMBL/GenBank/DDBJ databases">
        <authorList>
            <person name="Van Ghelder C."/>
            <person name="Rancurel C."/>
        </authorList>
    </citation>
    <scope>NUCLEOTIDE SEQUENCE</scope>
    <source>
        <strain evidence="3">CNCM I-4278</strain>
    </source>
</reference>
<feature type="transmembrane region" description="Helical" evidence="2">
    <location>
        <begin position="116"/>
        <end position="136"/>
    </location>
</feature>
<gene>
    <name evidence="3" type="ORF">PDIGIT_LOCUS9370</name>
</gene>
<dbReference type="InterPro" id="IPR018750">
    <property type="entry name" value="DUF2306_membrane"/>
</dbReference>
<feature type="transmembrane region" description="Helical" evidence="2">
    <location>
        <begin position="84"/>
        <end position="104"/>
    </location>
</feature>
<feature type="region of interest" description="Disordered" evidence="1">
    <location>
        <begin position="315"/>
        <end position="346"/>
    </location>
</feature>
<dbReference type="OrthoDB" id="193478at2759"/>
<dbReference type="EMBL" id="CAOQHR010000006">
    <property type="protein sequence ID" value="CAI6336276.1"/>
    <property type="molecule type" value="Genomic_DNA"/>
</dbReference>
<comment type="caution">
    <text evidence="3">The sequence shown here is derived from an EMBL/GenBank/DDBJ whole genome shotgun (WGS) entry which is preliminary data.</text>
</comment>
<dbReference type="AlphaFoldDB" id="A0A9W4XST5"/>
<evidence type="ECO:0000256" key="1">
    <source>
        <dbReference type="SAM" id="MobiDB-lite"/>
    </source>
</evidence>
<evidence type="ECO:0008006" key="5">
    <source>
        <dbReference type="Google" id="ProtNLM"/>
    </source>
</evidence>
<evidence type="ECO:0000313" key="4">
    <source>
        <dbReference type="Proteomes" id="UP001152607"/>
    </source>
</evidence>
<feature type="transmembrane region" description="Helical" evidence="2">
    <location>
        <begin position="148"/>
        <end position="168"/>
    </location>
</feature>
<accession>A0A9W4XST5</accession>
<protein>
    <recommendedName>
        <fullName evidence="5">Microtubule associated protein</fullName>
    </recommendedName>
</protein>
<proteinExistence type="predicted"/>
<name>A0A9W4XST5_9PLEO</name>
<keyword evidence="2" id="KW-1133">Transmembrane helix</keyword>